<dbReference type="AlphaFoldDB" id="A0A0L9TX45"/>
<evidence type="ECO:0000256" key="1">
    <source>
        <dbReference type="ARBA" id="ARBA00004127"/>
    </source>
</evidence>
<dbReference type="GO" id="GO:0016095">
    <property type="term" value="P:polyprenol catabolic process"/>
    <property type="evidence" value="ECO:0007669"/>
    <property type="project" value="TreeGrafter"/>
</dbReference>
<dbReference type="InterPro" id="IPR001104">
    <property type="entry name" value="3-oxo-5_a-steroid_4-DH_C"/>
</dbReference>
<evidence type="ECO:0000256" key="4">
    <source>
        <dbReference type="ARBA" id="ARBA00022989"/>
    </source>
</evidence>
<gene>
    <name evidence="8" type="ORF">LR48_Vigan02g111200</name>
</gene>
<evidence type="ECO:0000256" key="2">
    <source>
        <dbReference type="ARBA" id="ARBA00004922"/>
    </source>
</evidence>
<evidence type="ECO:0000313" key="8">
    <source>
        <dbReference type="EMBL" id="KOM34962.1"/>
    </source>
</evidence>
<evidence type="ECO:0000256" key="6">
    <source>
        <dbReference type="SAM" id="SignalP"/>
    </source>
</evidence>
<keyword evidence="5" id="KW-0472">Membrane</keyword>
<dbReference type="PANTHER" id="PTHR14624:SF0">
    <property type="entry name" value="POLYPRENOL REDUCTASE"/>
    <property type="match status" value="1"/>
</dbReference>
<keyword evidence="6" id="KW-0732">Signal</keyword>
<feature type="domain" description="3-oxo-5-alpha-steroid 4-dehydrogenase C-terminal" evidence="7">
    <location>
        <begin position="4"/>
        <end position="67"/>
    </location>
</feature>
<comment type="subcellular location">
    <subcellularLocation>
        <location evidence="1">Endomembrane system</location>
        <topology evidence="1">Multi-pass membrane protein</topology>
    </subcellularLocation>
</comment>
<dbReference type="PROSITE" id="PS50244">
    <property type="entry name" value="S5A_REDUCTASE"/>
    <property type="match status" value="1"/>
</dbReference>
<dbReference type="GO" id="GO:0005783">
    <property type="term" value="C:endoplasmic reticulum"/>
    <property type="evidence" value="ECO:0007669"/>
    <property type="project" value="TreeGrafter"/>
</dbReference>
<dbReference type="STRING" id="3914.A0A0L9TX45"/>
<dbReference type="GO" id="GO:0006488">
    <property type="term" value="P:dolichol-linked oligosaccharide biosynthetic process"/>
    <property type="evidence" value="ECO:0007669"/>
    <property type="project" value="InterPro"/>
</dbReference>
<sequence>LWGWKHWISAAVFLWGWIHQYHCHKILGSLRHSTDAEEYVIPHGDWFEIVSSPHYLSEIVANLSFAAVETHKWYSQKFKDYPSNRFAIIPFLL</sequence>
<feature type="signal peptide" evidence="6">
    <location>
        <begin position="1"/>
        <end position="23"/>
    </location>
</feature>
<proteinExistence type="predicted"/>
<dbReference type="Proteomes" id="UP000053144">
    <property type="component" value="Chromosome 2"/>
</dbReference>
<dbReference type="Gramene" id="KOM34962">
    <property type="protein sequence ID" value="KOM34962"/>
    <property type="gene ID" value="LR48_Vigan02g111200"/>
</dbReference>
<protein>
    <recommendedName>
        <fullName evidence="7">3-oxo-5-alpha-steroid 4-dehydrogenase C-terminal domain-containing protein</fullName>
    </recommendedName>
</protein>
<dbReference type="EMBL" id="CM003372">
    <property type="protein sequence ID" value="KOM34962.1"/>
    <property type="molecule type" value="Genomic_DNA"/>
</dbReference>
<feature type="non-terminal residue" evidence="8">
    <location>
        <position position="1"/>
    </location>
</feature>
<dbReference type="InterPro" id="IPR039698">
    <property type="entry name" value="Dfg10/SRD5A3"/>
</dbReference>
<evidence type="ECO:0000313" key="9">
    <source>
        <dbReference type="Proteomes" id="UP000053144"/>
    </source>
</evidence>
<dbReference type="OMA" id="KHWISAA"/>
<reference evidence="9" key="1">
    <citation type="journal article" date="2015" name="Proc. Natl. Acad. Sci. U.S.A.">
        <title>Genome sequencing of adzuki bean (Vigna angularis) provides insight into high starch and low fat accumulation and domestication.</title>
        <authorList>
            <person name="Yang K."/>
            <person name="Tian Z."/>
            <person name="Chen C."/>
            <person name="Luo L."/>
            <person name="Zhao B."/>
            <person name="Wang Z."/>
            <person name="Yu L."/>
            <person name="Li Y."/>
            <person name="Sun Y."/>
            <person name="Li W."/>
            <person name="Chen Y."/>
            <person name="Li Y."/>
            <person name="Zhang Y."/>
            <person name="Ai D."/>
            <person name="Zhao J."/>
            <person name="Shang C."/>
            <person name="Ma Y."/>
            <person name="Wu B."/>
            <person name="Wang M."/>
            <person name="Gao L."/>
            <person name="Sun D."/>
            <person name="Zhang P."/>
            <person name="Guo F."/>
            <person name="Wang W."/>
            <person name="Li Y."/>
            <person name="Wang J."/>
            <person name="Varshney R.K."/>
            <person name="Wang J."/>
            <person name="Ling H.Q."/>
            <person name="Wan P."/>
        </authorList>
    </citation>
    <scope>NUCLEOTIDE SEQUENCE</scope>
    <source>
        <strain evidence="9">cv. Jingnong 6</strain>
    </source>
</reference>
<feature type="chain" id="PRO_5005595027" description="3-oxo-5-alpha-steroid 4-dehydrogenase C-terminal domain-containing protein" evidence="6">
    <location>
        <begin position="24"/>
        <end position="93"/>
    </location>
</feature>
<keyword evidence="4" id="KW-1133">Transmembrane helix</keyword>
<evidence type="ECO:0000259" key="7">
    <source>
        <dbReference type="Pfam" id="PF02544"/>
    </source>
</evidence>
<dbReference type="PANTHER" id="PTHR14624">
    <property type="entry name" value="DFG10 PROTEIN"/>
    <property type="match status" value="1"/>
</dbReference>
<accession>A0A0L9TX45</accession>
<dbReference type="UniPathway" id="UPA00378"/>
<keyword evidence="3" id="KW-0812">Transmembrane</keyword>
<evidence type="ECO:0000256" key="5">
    <source>
        <dbReference type="ARBA" id="ARBA00023136"/>
    </source>
</evidence>
<evidence type="ECO:0000256" key="3">
    <source>
        <dbReference type="ARBA" id="ARBA00022692"/>
    </source>
</evidence>
<dbReference type="GO" id="GO:0003865">
    <property type="term" value="F:3-oxo-5-alpha-steroid 4-dehydrogenase activity"/>
    <property type="evidence" value="ECO:0007669"/>
    <property type="project" value="TreeGrafter"/>
</dbReference>
<organism evidence="8 9">
    <name type="scientific">Phaseolus angularis</name>
    <name type="common">Azuki bean</name>
    <name type="synonym">Vigna angularis</name>
    <dbReference type="NCBI Taxonomy" id="3914"/>
    <lineage>
        <taxon>Eukaryota</taxon>
        <taxon>Viridiplantae</taxon>
        <taxon>Streptophyta</taxon>
        <taxon>Embryophyta</taxon>
        <taxon>Tracheophyta</taxon>
        <taxon>Spermatophyta</taxon>
        <taxon>Magnoliopsida</taxon>
        <taxon>eudicotyledons</taxon>
        <taxon>Gunneridae</taxon>
        <taxon>Pentapetalae</taxon>
        <taxon>rosids</taxon>
        <taxon>fabids</taxon>
        <taxon>Fabales</taxon>
        <taxon>Fabaceae</taxon>
        <taxon>Papilionoideae</taxon>
        <taxon>50 kb inversion clade</taxon>
        <taxon>NPAAA clade</taxon>
        <taxon>indigoferoid/millettioid clade</taxon>
        <taxon>Phaseoleae</taxon>
        <taxon>Vigna</taxon>
    </lineage>
</organism>
<comment type="pathway">
    <text evidence="2">Protein modification; protein glycosylation.</text>
</comment>
<dbReference type="Pfam" id="PF02544">
    <property type="entry name" value="Steroid_dh"/>
    <property type="match status" value="1"/>
</dbReference>
<name>A0A0L9TX45_PHAAN</name>